<comment type="caution">
    <text evidence="1">The sequence shown here is derived from an EMBL/GenBank/DDBJ whole genome shotgun (WGS) entry which is preliminary data.</text>
</comment>
<dbReference type="Proteomes" id="UP000784294">
    <property type="component" value="Unassembled WGS sequence"/>
</dbReference>
<reference evidence="1" key="1">
    <citation type="submission" date="2018-11" db="EMBL/GenBank/DDBJ databases">
        <authorList>
            <consortium name="Pathogen Informatics"/>
        </authorList>
    </citation>
    <scope>NUCLEOTIDE SEQUENCE</scope>
</reference>
<keyword evidence="2" id="KW-1185">Reference proteome</keyword>
<name>A0A3S5CB95_9PLAT</name>
<sequence length="70" mass="8011">MLVAVGRKSNRYVVCSRLSCRPITTRLHVLEWLDYVIRAHSHDFSAYVHPKTGNANAVRNSNVPQMTYLP</sequence>
<protein>
    <submittedName>
        <fullName evidence="1">Uncharacterized protein</fullName>
    </submittedName>
</protein>
<evidence type="ECO:0000313" key="1">
    <source>
        <dbReference type="EMBL" id="VEL07087.1"/>
    </source>
</evidence>
<accession>A0A3S5CB95</accession>
<evidence type="ECO:0000313" key="2">
    <source>
        <dbReference type="Proteomes" id="UP000784294"/>
    </source>
</evidence>
<proteinExistence type="predicted"/>
<dbReference type="EMBL" id="CAAALY010000991">
    <property type="protein sequence ID" value="VEL07087.1"/>
    <property type="molecule type" value="Genomic_DNA"/>
</dbReference>
<gene>
    <name evidence="1" type="ORF">PXEA_LOCUS527</name>
</gene>
<organism evidence="1 2">
    <name type="scientific">Protopolystoma xenopodis</name>
    <dbReference type="NCBI Taxonomy" id="117903"/>
    <lineage>
        <taxon>Eukaryota</taxon>
        <taxon>Metazoa</taxon>
        <taxon>Spiralia</taxon>
        <taxon>Lophotrochozoa</taxon>
        <taxon>Platyhelminthes</taxon>
        <taxon>Monogenea</taxon>
        <taxon>Polyopisthocotylea</taxon>
        <taxon>Polystomatidea</taxon>
        <taxon>Polystomatidae</taxon>
        <taxon>Protopolystoma</taxon>
    </lineage>
</organism>
<dbReference type="AlphaFoldDB" id="A0A3S5CB95"/>